<gene>
    <name evidence="1" type="ORF">FA95DRAFT_1326805</name>
</gene>
<dbReference type="Proteomes" id="UP000814033">
    <property type="component" value="Unassembled WGS sequence"/>
</dbReference>
<name>A0ACB8S9A4_9AGAM</name>
<reference evidence="1" key="1">
    <citation type="submission" date="2021-02" db="EMBL/GenBank/DDBJ databases">
        <authorList>
            <consortium name="DOE Joint Genome Institute"/>
            <person name="Ahrendt S."/>
            <person name="Looney B.P."/>
            <person name="Miyauchi S."/>
            <person name="Morin E."/>
            <person name="Drula E."/>
            <person name="Courty P.E."/>
            <person name="Chicoki N."/>
            <person name="Fauchery L."/>
            <person name="Kohler A."/>
            <person name="Kuo A."/>
            <person name="Labutti K."/>
            <person name="Pangilinan J."/>
            <person name="Lipzen A."/>
            <person name="Riley R."/>
            <person name="Andreopoulos W."/>
            <person name="He G."/>
            <person name="Johnson J."/>
            <person name="Barry K.W."/>
            <person name="Grigoriev I.V."/>
            <person name="Nagy L."/>
            <person name="Hibbett D."/>
            <person name="Henrissat B."/>
            <person name="Matheny P.B."/>
            <person name="Labbe J."/>
            <person name="Martin F."/>
        </authorList>
    </citation>
    <scope>NUCLEOTIDE SEQUENCE</scope>
    <source>
        <strain evidence="1">FP105234-sp</strain>
    </source>
</reference>
<evidence type="ECO:0000313" key="2">
    <source>
        <dbReference type="Proteomes" id="UP000814033"/>
    </source>
</evidence>
<proteinExistence type="predicted"/>
<evidence type="ECO:0000313" key="1">
    <source>
        <dbReference type="EMBL" id="KAI0052485.1"/>
    </source>
</evidence>
<sequence length="146" mass="17423">MLFPSRLARLAALCTLGLLRGRFCGEIRSLRKPFMIIRWALLDIRLLHRPRLRAWRVQCWFDVDRDLDNSKSITRSDREQIPQSRIRLRSRRSEFVRAMSVYNYKRMQLSSSQSGFHGRGHREARAEALQFHSAIDCRPRCRSHER</sequence>
<protein>
    <submittedName>
        <fullName evidence="1">Uncharacterized protein</fullName>
    </submittedName>
</protein>
<keyword evidence="2" id="KW-1185">Reference proteome</keyword>
<dbReference type="EMBL" id="MU275845">
    <property type="protein sequence ID" value="KAI0052485.1"/>
    <property type="molecule type" value="Genomic_DNA"/>
</dbReference>
<accession>A0ACB8S9A4</accession>
<organism evidence="1 2">
    <name type="scientific">Auriscalpium vulgare</name>
    <dbReference type="NCBI Taxonomy" id="40419"/>
    <lineage>
        <taxon>Eukaryota</taxon>
        <taxon>Fungi</taxon>
        <taxon>Dikarya</taxon>
        <taxon>Basidiomycota</taxon>
        <taxon>Agaricomycotina</taxon>
        <taxon>Agaricomycetes</taxon>
        <taxon>Russulales</taxon>
        <taxon>Auriscalpiaceae</taxon>
        <taxon>Auriscalpium</taxon>
    </lineage>
</organism>
<reference evidence="1" key="2">
    <citation type="journal article" date="2022" name="New Phytol.">
        <title>Evolutionary transition to the ectomycorrhizal habit in the genomes of a hyperdiverse lineage of mushroom-forming fungi.</title>
        <authorList>
            <person name="Looney B."/>
            <person name="Miyauchi S."/>
            <person name="Morin E."/>
            <person name="Drula E."/>
            <person name="Courty P.E."/>
            <person name="Kohler A."/>
            <person name="Kuo A."/>
            <person name="LaButti K."/>
            <person name="Pangilinan J."/>
            <person name="Lipzen A."/>
            <person name="Riley R."/>
            <person name="Andreopoulos W."/>
            <person name="He G."/>
            <person name="Johnson J."/>
            <person name="Nolan M."/>
            <person name="Tritt A."/>
            <person name="Barry K.W."/>
            <person name="Grigoriev I.V."/>
            <person name="Nagy L.G."/>
            <person name="Hibbett D."/>
            <person name="Henrissat B."/>
            <person name="Matheny P.B."/>
            <person name="Labbe J."/>
            <person name="Martin F.M."/>
        </authorList>
    </citation>
    <scope>NUCLEOTIDE SEQUENCE</scope>
    <source>
        <strain evidence="1">FP105234-sp</strain>
    </source>
</reference>
<comment type="caution">
    <text evidence="1">The sequence shown here is derived from an EMBL/GenBank/DDBJ whole genome shotgun (WGS) entry which is preliminary data.</text>
</comment>